<dbReference type="AlphaFoldDB" id="T2PKX3"/>
<comment type="caution">
    <text evidence="1">The sequence shown here is derived from an EMBL/GenBank/DDBJ whole genome shotgun (WGS) entry which is preliminary data.</text>
</comment>
<dbReference type="EMBL" id="ATJN01000032">
    <property type="protein sequence ID" value="EPI52449.1"/>
    <property type="molecule type" value="Genomic_DNA"/>
</dbReference>
<sequence>MIVLSLTLNQSKHTFLSLSAYMHKHFCCDNKAYCIARALMAIL</sequence>
<organism evidence="1 2">
    <name type="scientific">Gardnerella pickettii JCP8017A</name>
    <dbReference type="NCBI Taxonomy" id="1261062"/>
    <lineage>
        <taxon>Bacteria</taxon>
        <taxon>Bacillati</taxon>
        <taxon>Actinomycetota</taxon>
        <taxon>Actinomycetes</taxon>
        <taxon>Bifidobacteriales</taxon>
        <taxon>Bifidobacteriaceae</taxon>
        <taxon>Gardnerella</taxon>
        <taxon>Gardnerella pickettii</taxon>
    </lineage>
</organism>
<accession>T2PKX3</accession>
<dbReference type="Proteomes" id="UP000015779">
    <property type="component" value="Unassembled WGS sequence"/>
</dbReference>
<dbReference type="HOGENOM" id="CLU_3234089_0_0_11"/>
<protein>
    <submittedName>
        <fullName evidence="1">Uncharacterized protein</fullName>
    </submittedName>
</protein>
<evidence type="ECO:0000313" key="2">
    <source>
        <dbReference type="Proteomes" id="UP000015779"/>
    </source>
</evidence>
<proteinExistence type="predicted"/>
<reference evidence="1 2" key="1">
    <citation type="submission" date="2013-06" db="EMBL/GenBank/DDBJ databases">
        <authorList>
            <person name="Weinstock G."/>
            <person name="Sodergren E."/>
            <person name="Lobos E.A."/>
            <person name="Fulton L."/>
            <person name="Fulton R."/>
            <person name="Courtney L."/>
            <person name="Fronick C."/>
            <person name="O'Laughlin M."/>
            <person name="Godfrey J."/>
            <person name="Wilson R.M."/>
            <person name="Miner T."/>
            <person name="Farmer C."/>
            <person name="Delehaunty K."/>
            <person name="Cordes M."/>
            <person name="Minx P."/>
            <person name="Tomlinson C."/>
            <person name="Chen J."/>
            <person name="Wollam A."/>
            <person name="Pepin K.H."/>
            <person name="Bhonagiri V."/>
            <person name="Zhang X."/>
            <person name="Warren W."/>
            <person name="Mitreva M."/>
            <person name="Mardis E.R."/>
            <person name="Wilson R.K."/>
        </authorList>
    </citation>
    <scope>NUCLEOTIDE SEQUENCE [LARGE SCALE GENOMIC DNA]</scope>
    <source>
        <strain evidence="1 2">JCP8017A</strain>
    </source>
</reference>
<name>T2PKX3_9BIFI</name>
<gene>
    <name evidence="1" type="ORF">HMPREF1577_00709</name>
</gene>
<evidence type="ECO:0000313" key="1">
    <source>
        <dbReference type="EMBL" id="EPI52449.1"/>
    </source>
</evidence>